<evidence type="ECO:0000256" key="1">
    <source>
        <dbReference type="ARBA" id="ARBA00004651"/>
    </source>
</evidence>
<feature type="transmembrane region" description="Helical" evidence="9">
    <location>
        <begin position="306"/>
        <end position="323"/>
    </location>
</feature>
<feature type="domain" description="ABC transporter" evidence="10">
    <location>
        <begin position="482"/>
        <end position="716"/>
    </location>
</feature>
<feature type="transmembrane region" description="Helical" evidence="9">
    <location>
        <begin position="394"/>
        <end position="412"/>
    </location>
</feature>
<dbReference type="Gene3D" id="3.90.70.10">
    <property type="entry name" value="Cysteine proteinases"/>
    <property type="match status" value="1"/>
</dbReference>
<dbReference type="GO" id="GO:0016887">
    <property type="term" value="F:ATP hydrolysis activity"/>
    <property type="evidence" value="ECO:0007669"/>
    <property type="project" value="InterPro"/>
</dbReference>
<dbReference type="EMBL" id="JADQBC010000047">
    <property type="protein sequence ID" value="MBR8827892.1"/>
    <property type="molecule type" value="Genomic_DNA"/>
</dbReference>
<evidence type="ECO:0000313" key="13">
    <source>
        <dbReference type="EMBL" id="MBR8827892.1"/>
    </source>
</evidence>
<gene>
    <name evidence="13" type="ORF">DSM107014_08320</name>
</gene>
<dbReference type="Gene3D" id="3.40.50.300">
    <property type="entry name" value="P-loop containing nucleotide triphosphate hydrolases"/>
    <property type="match status" value="1"/>
</dbReference>
<keyword evidence="6" id="KW-0067">ATP-binding</keyword>
<feature type="transmembrane region" description="Helical" evidence="9">
    <location>
        <begin position="275"/>
        <end position="300"/>
    </location>
</feature>
<feature type="transmembrane region" description="Helical" evidence="9">
    <location>
        <begin position="201"/>
        <end position="222"/>
    </location>
</feature>
<dbReference type="InterPro" id="IPR005074">
    <property type="entry name" value="Peptidase_C39"/>
</dbReference>
<dbReference type="InterPro" id="IPR003593">
    <property type="entry name" value="AAA+_ATPase"/>
</dbReference>
<keyword evidence="3" id="KW-0547">Nucleotide-binding</keyword>
<evidence type="ECO:0000256" key="6">
    <source>
        <dbReference type="ARBA" id="ARBA00022840"/>
    </source>
</evidence>
<evidence type="ECO:0000256" key="3">
    <source>
        <dbReference type="ARBA" id="ARBA00022741"/>
    </source>
</evidence>
<dbReference type="GO" id="GO:0015421">
    <property type="term" value="F:ABC-type oligopeptide transporter activity"/>
    <property type="evidence" value="ECO:0007669"/>
    <property type="project" value="TreeGrafter"/>
</dbReference>
<keyword evidence="7 9" id="KW-1133">Transmembrane helix</keyword>
<dbReference type="AlphaFoldDB" id="A0A941JT36"/>
<dbReference type="GO" id="GO:0005524">
    <property type="term" value="F:ATP binding"/>
    <property type="evidence" value="ECO:0007669"/>
    <property type="project" value="UniProtKB-KW"/>
</dbReference>
<name>A0A941JT36_9CHRO</name>
<comment type="subcellular location">
    <subcellularLocation>
        <location evidence="1">Cell membrane</location>
        <topology evidence="1">Multi-pass membrane protein</topology>
    </subcellularLocation>
</comment>
<evidence type="ECO:0000256" key="5">
    <source>
        <dbReference type="ARBA" id="ARBA00022807"/>
    </source>
</evidence>
<dbReference type="Pfam" id="PF03412">
    <property type="entry name" value="Peptidase_C39"/>
    <property type="match status" value="1"/>
</dbReference>
<feature type="transmembrane region" description="Helical" evidence="9">
    <location>
        <begin position="418"/>
        <end position="442"/>
    </location>
</feature>
<dbReference type="InterPro" id="IPR036640">
    <property type="entry name" value="ABC1_TM_sf"/>
</dbReference>
<comment type="caution">
    <text evidence="13">The sequence shown here is derived from an EMBL/GenBank/DDBJ whole genome shotgun (WGS) entry which is preliminary data.</text>
</comment>
<dbReference type="CDD" id="cd02418">
    <property type="entry name" value="Peptidase_C39B"/>
    <property type="match status" value="1"/>
</dbReference>
<evidence type="ECO:0000259" key="10">
    <source>
        <dbReference type="PROSITE" id="PS50893"/>
    </source>
</evidence>
<dbReference type="InterPro" id="IPR017871">
    <property type="entry name" value="ABC_transporter-like_CS"/>
</dbReference>
<evidence type="ECO:0000256" key="2">
    <source>
        <dbReference type="ARBA" id="ARBA00022692"/>
    </source>
</evidence>
<keyword evidence="4" id="KW-0378">Hydrolase</keyword>
<keyword evidence="5" id="KW-0645">Protease</keyword>
<feature type="domain" description="ABC transmembrane type-1" evidence="11">
    <location>
        <begin position="168"/>
        <end position="447"/>
    </location>
</feature>
<dbReference type="PANTHER" id="PTHR43394:SF1">
    <property type="entry name" value="ATP-BINDING CASSETTE SUB-FAMILY B MEMBER 10, MITOCHONDRIAL"/>
    <property type="match status" value="1"/>
</dbReference>
<dbReference type="PANTHER" id="PTHR43394">
    <property type="entry name" value="ATP-DEPENDENT PERMEASE MDL1, MITOCHONDRIAL"/>
    <property type="match status" value="1"/>
</dbReference>
<dbReference type="InterPro" id="IPR003439">
    <property type="entry name" value="ABC_transporter-like_ATP-bd"/>
</dbReference>
<feature type="transmembrane region" description="Helical" evidence="9">
    <location>
        <begin position="169"/>
        <end position="189"/>
    </location>
</feature>
<dbReference type="PROSITE" id="PS00211">
    <property type="entry name" value="ABC_TRANSPORTER_1"/>
    <property type="match status" value="1"/>
</dbReference>
<dbReference type="GO" id="GO:0005886">
    <property type="term" value="C:plasma membrane"/>
    <property type="evidence" value="ECO:0007669"/>
    <property type="project" value="UniProtKB-SubCell"/>
</dbReference>
<dbReference type="SUPFAM" id="SSF52540">
    <property type="entry name" value="P-loop containing nucleoside triphosphate hydrolases"/>
    <property type="match status" value="1"/>
</dbReference>
<feature type="domain" description="Peptidase C39" evidence="12">
    <location>
        <begin position="10"/>
        <end position="131"/>
    </location>
</feature>
<dbReference type="SUPFAM" id="SSF90123">
    <property type="entry name" value="ABC transporter transmembrane region"/>
    <property type="match status" value="1"/>
</dbReference>
<reference evidence="13" key="1">
    <citation type="submission" date="2021-02" db="EMBL/GenBank/DDBJ databases">
        <title>Metagenome analyses of Stigonema ocellatum DSM 106950, Chlorogloea purpurea SAG 13.99 and Gomphosphaeria aponina DSM 107014.</title>
        <authorList>
            <person name="Marter P."/>
            <person name="Huang S."/>
        </authorList>
    </citation>
    <scope>NUCLEOTIDE SEQUENCE</scope>
    <source>
        <strain evidence="13">JP213</strain>
    </source>
</reference>
<proteinExistence type="predicted"/>
<keyword evidence="8 9" id="KW-0472">Membrane</keyword>
<dbReference type="InterPro" id="IPR011527">
    <property type="entry name" value="ABC1_TM_dom"/>
</dbReference>
<organism evidence="13 14">
    <name type="scientific">Gomphosphaeria aponina SAG 52.96 = DSM 107014</name>
    <dbReference type="NCBI Taxonomy" id="1521640"/>
    <lineage>
        <taxon>Bacteria</taxon>
        <taxon>Bacillati</taxon>
        <taxon>Cyanobacteriota</taxon>
        <taxon>Cyanophyceae</taxon>
        <taxon>Oscillatoriophycideae</taxon>
        <taxon>Chroococcales</taxon>
        <taxon>Gomphosphaeriaceae</taxon>
        <taxon>Gomphosphaeria</taxon>
    </lineage>
</organism>
<evidence type="ECO:0000259" key="12">
    <source>
        <dbReference type="PROSITE" id="PS50990"/>
    </source>
</evidence>
<dbReference type="InterPro" id="IPR039421">
    <property type="entry name" value="Type_1_exporter"/>
</dbReference>
<dbReference type="PROSITE" id="PS50990">
    <property type="entry name" value="PEPTIDASE_C39"/>
    <property type="match status" value="1"/>
</dbReference>
<evidence type="ECO:0000256" key="4">
    <source>
        <dbReference type="ARBA" id="ARBA00022801"/>
    </source>
</evidence>
<dbReference type="PROSITE" id="PS50893">
    <property type="entry name" value="ABC_TRANSPORTER_2"/>
    <property type="match status" value="1"/>
</dbReference>
<evidence type="ECO:0000256" key="9">
    <source>
        <dbReference type="SAM" id="Phobius"/>
    </source>
</evidence>
<sequence length="716" mass="79454">MNLKYPIVRQHNTEDCGAACLATIAKYYGKILSITRSREATGTGQLGVTLLNLKQGAKVLGFNARGVKASLELVDQKILPLPGVIHWQGNHWVVLYGIAGKKYVIADPAAGIRYLGKEELIAAWNNGVMLLLEPRPEFYQLPEDEEKVKGLWRLVGRISSYRTTIIEVLILNLANGVLAIASPFLLQILTDDVLIRGDRNLLTGVALAVLLLNFISITLKFIQSNLIAHFAQRLELDLILEFGRAILGLPLAYYESRRSGEVSSRLRDIQDINLLIAQGGIILPSQFFVALVSLVLMFFYSWQLTTLPIFFALLMIIFTIIILPRFEKILRKLLVLTAENQGILVETFKGAIVLKSTNSAPALWEEFQIRYGQQAALSFRALQMGIINNTFSELLSRNGIIILLWLGSILVINQELSIGQLLAFNSMSSNFLILIITILNFISPFTRVQIATQRVTEVIDATPETVENQPKEWGKISANGDIICTNLNFHHPGRIDLLKDFSVVIPGGKVIAIIGESGCGKSTLAKLIAGLYQLDSGNISYGIYHQNDLAKNCLRKQAVLVAQDAHFWSRSIVANFRLVEPQISFEEIIKACRIAQADEFINKLPDKYQTVLGEFGANISGGQKQRLAIARGIISEPPILILDESTSALDPVSESKVLDNLLAHRQGKTTIMISHRPRVIQRADWIIFLENGAVKLQGLNSDLLSLNGDHLQFLIP</sequence>
<accession>A0A941JT36</accession>
<evidence type="ECO:0000256" key="7">
    <source>
        <dbReference type="ARBA" id="ARBA00022989"/>
    </source>
</evidence>
<dbReference type="GO" id="GO:0008234">
    <property type="term" value="F:cysteine-type peptidase activity"/>
    <property type="evidence" value="ECO:0007669"/>
    <property type="project" value="UniProtKB-KW"/>
</dbReference>
<dbReference type="CDD" id="cd18570">
    <property type="entry name" value="ABC_6TM_PCAT1_LagD_like"/>
    <property type="match status" value="1"/>
</dbReference>
<evidence type="ECO:0000256" key="8">
    <source>
        <dbReference type="ARBA" id="ARBA00023136"/>
    </source>
</evidence>
<dbReference type="InterPro" id="IPR027417">
    <property type="entry name" value="P-loop_NTPase"/>
</dbReference>
<keyword evidence="2 9" id="KW-0812">Transmembrane</keyword>
<dbReference type="PROSITE" id="PS50929">
    <property type="entry name" value="ABC_TM1F"/>
    <property type="match status" value="1"/>
</dbReference>
<dbReference type="SMART" id="SM00382">
    <property type="entry name" value="AAA"/>
    <property type="match status" value="1"/>
</dbReference>
<dbReference type="Proteomes" id="UP000767446">
    <property type="component" value="Unassembled WGS sequence"/>
</dbReference>
<dbReference type="Gene3D" id="1.20.1560.10">
    <property type="entry name" value="ABC transporter type 1, transmembrane domain"/>
    <property type="match status" value="1"/>
</dbReference>
<evidence type="ECO:0000259" key="11">
    <source>
        <dbReference type="PROSITE" id="PS50929"/>
    </source>
</evidence>
<keyword evidence="5" id="KW-0788">Thiol protease</keyword>
<dbReference type="Pfam" id="PF00005">
    <property type="entry name" value="ABC_tran"/>
    <property type="match status" value="1"/>
</dbReference>
<protein>
    <submittedName>
        <fullName evidence="13">Peptidase domain-containing ABC transporter</fullName>
    </submittedName>
</protein>
<dbReference type="Pfam" id="PF00664">
    <property type="entry name" value="ABC_membrane"/>
    <property type="match status" value="1"/>
</dbReference>
<evidence type="ECO:0000313" key="14">
    <source>
        <dbReference type="Proteomes" id="UP000767446"/>
    </source>
</evidence>
<dbReference type="GO" id="GO:0006508">
    <property type="term" value="P:proteolysis"/>
    <property type="evidence" value="ECO:0007669"/>
    <property type="project" value="InterPro"/>
</dbReference>